<keyword evidence="1 5" id="KW-0436">Ligase</keyword>
<comment type="similarity">
    <text evidence="5">Belongs to the class-I aminoacyl-tRNA synthetase family.</text>
</comment>
<feature type="domain" description="Glutamyl/glutaminyl-tRNA synthetase class Ib catalytic" evidence="6">
    <location>
        <begin position="16"/>
        <end position="107"/>
    </location>
</feature>
<dbReference type="GO" id="GO:0005829">
    <property type="term" value="C:cytosol"/>
    <property type="evidence" value="ECO:0007669"/>
    <property type="project" value="TreeGrafter"/>
</dbReference>
<dbReference type="InterPro" id="IPR049940">
    <property type="entry name" value="GluQ/Sye"/>
</dbReference>
<dbReference type="Gene3D" id="3.40.50.620">
    <property type="entry name" value="HUPs"/>
    <property type="match status" value="3"/>
</dbReference>
<keyword evidence="8" id="KW-1185">Reference proteome</keyword>
<name>A0A6I1GEL7_9BIFI</name>
<evidence type="ECO:0000256" key="5">
    <source>
        <dbReference type="RuleBase" id="RU363037"/>
    </source>
</evidence>
<sequence>MDDVNTMAPGGVRDSVVGRFAPTPSGRMHLGNITAMLAAWLSAHSSDSGAGRGRMLLRIEDIDTPRVMTDADRWIMDDLTWLGLDWDGEPAYQSQRLDLYEQALDALGWRNTASAAGSHNSAGDGGADNGAHRNPTTPLIYPCFCSRADIRAASAPQEGDRFIIYPGTCRRTLADDPQQVRDRLKRGDRHSLRIAMPAAGDPRNLMTFHDRVFGPQRFDLARDLGDTVVRRADGLFAYQLVVTVDDLLMGVNDVVRGRDLLRSTALQLYIRESLLSAGFDGVNAIGATDASHVETVAKARRQTAAIGAARNATAPIPSFAHLPLIDNAQGRRLAKRERSLDMGALRARGVTAHQVVGYCGWLLGLQPDPEPCSAADLLRVFSWDQVATDTADRRVPDDPFGVL</sequence>
<feature type="domain" description="Glutamyl/glutaminyl-tRNA synthetase class Ib catalytic" evidence="6">
    <location>
        <begin position="141"/>
        <end position="274"/>
    </location>
</feature>
<keyword evidence="2 5" id="KW-0547">Nucleotide-binding</keyword>
<evidence type="ECO:0000256" key="3">
    <source>
        <dbReference type="ARBA" id="ARBA00022840"/>
    </source>
</evidence>
<protein>
    <submittedName>
        <fullName evidence="7">GltX Glutamyl-tRNA synthetase</fullName>
    </submittedName>
</protein>
<comment type="caution">
    <text evidence="7">The sequence shown here is derived from an EMBL/GenBank/DDBJ whole genome shotgun (WGS) entry which is preliminary data.</text>
</comment>
<evidence type="ECO:0000313" key="7">
    <source>
        <dbReference type="EMBL" id="KAB7789985.1"/>
    </source>
</evidence>
<evidence type="ECO:0000256" key="4">
    <source>
        <dbReference type="ARBA" id="ARBA00023146"/>
    </source>
</evidence>
<evidence type="ECO:0000313" key="8">
    <source>
        <dbReference type="Proteomes" id="UP000441772"/>
    </source>
</evidence>
<dbReference type="EMBL" id="WBVT01000025">
    <property type="protein sequence ID" value="KAB7789985.1"/>
    <property type="molecule type" value="Genomic_DNA"/>
</dbReference>
<evidence type="ECO:0000259" key="6">
    <source>
        <dbReference type="Pfam" id="PF00749"/>
    </source>
</evidence>
<accession>A0A6I1GEL7</accession>
<dbReference type="GO" id="GO:0006424">
    <property type="term" value="P:glutamyl-tRNA aminoacylation"/>
    <property type="evidence" value="ECO:0007669"/>
    <property type="project" value="TreeGrafter"/>
</dbReference>
<dbReference type="InterPro" id="IPR014729">
    <property type="entry name" value="Rossmann-like_a/b/a_fold"/>
</dbReference>
<dbReference type="SUPFAM" id="SSF52374">
    <property type="entry name" value="Nucleotidylyl transferase"/>
    <property type="match status" value="1"/>
</dbReference>
<dbReference type="Pfam" id="PF00749">
    <property type="entry name" value="tRNA-synt_1c"/>
    <property type="match status" value="2"/>
</dbReference>
<dbReference type="AlphaFoldDB" id="A0A6I1GEL7"/>
<gene>
    <name evidence="7" type="ORF">F7D09_1535</name>
</gene>
<keyword evidence="3 5" id="KW-0067">ATP-binding</keyword>
<dbReference type="PANTHER" id="PTHR43311:SF1">
    <property type="entry name" value="GLUTAMYL-Q TRNA(ASP) SYNTHETASE"/>
    <property type="match status" value="1"/>
</dbReference>
<keyword evidence="5" id="KW-0648">Protein biosynthesis</keyword>
<dbReference type="Proteomes" id="UP000441772">
    <property type="component" value="Unassembled WGS sequence"/>
</dbReference>
<evidence type="ECO:0000256" key="1">
    <source>
        <dbReference type="ARBA" id="ARBA00022598"/>
    </source>
</evidence>
<evidence type="ECO:0000256" key="2">
    <source>
        <dbReference type="ARBA" id="ARBA00022741"/>
    </source>
</evidence>
<reference evidence="7 8" key="1">
    <citation type="submission" date="2019-09" db="EMBL/GenBank/DDBJ databases">
        <title>Characterization of the phylogenetic diversity of two novel species belonging to the genus Bifidobacterium: Bifidobacterium cebidarum sp. nov. and Bifidobacterium leontopitheci sp. nov.</title>
        <authorList>
            <person name="Lugli G.A."/>
            <person name="Duranti S."/>
            <person name="Milani C."/>
            <person name="Turroni F."/>
            <person name="Ventura M."/>
        </authorList>
    </citation>
    <scope>NUCLEOTIDE SEQUENCE [LARGE SCALE GENOMIC DNA]</scope>
    <source>
        <strain evidence="7 8">LMG 31471</strain>
    </source>
</reference>
<dbReference type="GO" id="GO:0005524">
    <property type="term" value="F:ATP binding"/>
    <property type="evidence" value="ECO:0007669"/>
    <property type="project" value="UniProtKB-KW"/>
</dbReference>
<dbReference type="InterPro" id="IPR020058">
    <property type="entry name" value="Glu/Gln-tRNA-synth_Ib_cat-dom"/>
</dbReference>
<dbReference type="PANTHER" id="PTHR43311">
    <property type="entry name" value="GLUTAMATE--TRNA LIGASE"/>
    <property type="match status" value="1"/>
</dbReference>
<organism evidence="7 8">
    <name type="scientific">Bifidobacterium leontopitheci</name>
    <dbReference type="NCBI Taxonomy" id="2650774"/>
    <lineage>
        <taxon>Bacteria</taxon>
        <taxon>Bacillati</taxon>
        <taxon>Actinomycetota</taxon>
        <taxon>Actinomycetes</taxon>
        <taxon>Bifidobacteriales</taxon>
        <taxon>Bifidobacteriaceae</taxon>
        <taxon>Bifidobacterium</taxon>
    </lineage>
</organism>
<proteinExistence type="inferred from homology"/>
<dbReference type="GO" id="GO:0004818">
    <property type="term" value="F:glutamate-tRNA ligase activity"/>
    <property type="evidence" value="ECO:0007669"/>
    <property type="project" value="TreeGrafter"/>
</dbReference>
<keyword evidence="4 5" id="KW-0030">Aminoacyl-tRNA synthetase</keyword>